<evidence type="ECO:0000313" key="2">
    <source>
        <dbReference type="EMBL" id="KAJ8036856.1"/>
    </source>
</evidence>
<dbReference type="EMBL" id="JAIZAY010000008">
    <property type="protein sequence ID" value="KAJ8036856.1"/>
    <property type="molecule type" value="Genomic_DNA"/>
</dbReference>
<dbReference type="Proteomes" id="UP001152320">
    <property type="component" value="Chromosome 8"/>
</dbReference>
<dbReference type="AlphaFoldDB" id="A0A9Q1H945"/>
<proteinExistence type="predicted"/>
<keyword evidence="3" id="KW-1185">Reference proteome</keyword>
<comment type="caution">
    <text evidence="2">The sequence shown here is derived from an EMBL/GenBank/DDBJ whole genome shotgun (WGS) entry which is preliminary data.</text>
</comment>
<evidence type="ECO:0000313" key="3">
    <source>
        <dbReference type="Proteomes" id="UP001152320"/>
    </source>
</evidence>
<protein>
    <submittedName>
        <fullName evidence="2">Uncharacterized protein</fullName>
    </submittedName>
</protein>
<feature type="region of interest" description="Disordered" evidence="1">
    <location>
        <begin position="277"/>
        <end position="303"/>
    </location>
</feature>
<accession>A0A9Q1H945</accession>
<feature type="compositionally biased region" description="Basic and acidic residues" evidence="1">
    <location>
        <begin position="289"/>
        <end position="303"/>
    </location>
</feature>
<gene>
    <name evidence="2" type="ORF">HOLleu_17502</name>
</gene>
<name>A0A9Q1H945_HOLLE</name>
<reference evidence="2" key="1">
    <citation type="submission" date="2021-10" db="EMBL/GenBank/DDBJ databases">
        <title>Tropical sea cucumber genome reveals ecological adaptation and Cuvierian tubules defense mechanism.</title>
        <authorList>
            <person name="Chen T."/>
        </authorList>
    </citation>
    <scope>NUCLEOTIDE SEQUENCE</scope>
    <source>
        <strain evidence="2">Nanhai2018</strain>
        <tissue evidence="2">Muscle</tissue>
    </source>
</reference>
<sequence>MVDVTDNPIVGEDTVLRPSTDLILAMGIGHNNDEIIFPRLIVSDPYINYQFETARSNNYHEVLLADRANSECDVMYLLQRRTEFGVLGPPTGKRTTVLKHSRCELSKEDEGTDSEEACNICMAQNSSASNVSHKDEDFKKVMKDFLTNIDDTYGPPSQPATHLLREELSEHDEGRDLEEAHKINMTPTSNAPKVSQKDNDFKKVMKDFLTDIDDTYGPPSQPATHLLREELSEHDEERDLDEAHKINMTPKSNAPKVSQEDKDFKQAMKYFQADIDNTYGAPSQPATHLTKEEPSEEQDERRDVEAHKICMAPKVSSAKEFQEEKDFKEVMKDFLTDIDETYGPPSRRASHLFRETPFEEAEEEAGSIDSVEAHKIHIAKKGAATKMSQENKDSQQVLRDFLTDIDETSGNIKTPRRRLTNFLWGCQEVIFYVLDVYRYKQIL</sequence>
<evidence type="ECO:0000256" key="1">
    <source>
        <dbReference type="SAM" id="MobiDB-lite"/>
    </source>
</evidence>
<organism evidence="2 3">
    <name type="scientific">Holothuria leucospilota</name>
    <name type="common">Black long sea cucumber</name>
    <name type="synonym">Mertensiothuria leucospilota</name>
    <dbReference type="NCBI Taxonomy" id="206669"/>
    <lineage>
        <taxon>Eukaryota</taxon>
        <taxon>Metazoa</taxon>
        <taxon>Echinodermata</taxon>
        <taxon>Eleutherozoa</taxon>
        <taxon>Echinozoa</taxon>
        <taxon>Holothuroidea</taxon>
        <taxon>Aspidochirotacea</taxon>
        <taxon>Aspidochirotida</taxon>
        <taxon>Holothuriidae</taxon>
        <taxon>Holothuria</taxon>
    </lineage>
</organism>